<gene>
    <name evidence="2" type="ORF">CGZ93_05595</name>
</gene>
<organism evidence="2 3">
    <name type="scientific">Enemella dayhoffiae</name>
    <dbReference type="NCBI Taxonomy" id="2016507"/>
    <lineage>
        <taxon>Bacteria</taxon>
        <taxon>Bacillati</taxon>
        <taxon>Actinomycetota</taxon>
        <taxon>Actinomycetes</taxon>
        <taxon>Propionibacteriales</taxon>
        <taxon>Propionibacteriaceae</taxon>
        <taxon>Enemella</taxon>
    </lineage>
</organism>
<dbReference type="EMBL" id="NMVQ01000006">
    <property type="protein sequence ID" value="OYO23977.1"/>
    <property type="molecule type" value="Genomic_DNA"/>
</dbReference>
<evidence type="ECO:0000313" key="3">
    <source>
        <dbReference type="Proteomes" id="UP000216311"/>
    </source>
</evidence>
<dbReference type="RefSeq" id="WP_094363159.1">
    <property type="nucleotide sequence ID" value="NZ_NMVQ01000006.1"/>
</dbReference>
<evidence type="ECO:0000256" key="1">
    <source>
        <dbReference type="SAM" id="Phobius"/>
    </source>
</evidence>
<keyword evidence="3" id="KW-1185">Reference proteome</keyword>
<dbReference type="Proteomes" id="UP000216311">
    <property type="component" value="Unassembled WGS sequence"/>
</dbReference>
<comment type="caution">
    <text evidence="2">The sequence shown here is derived from an EMBL/GenBank/DDBJ whole genome shotgun (WGS) entry which is preliminary data.</text>
</comment>
<dbReference type="AlphaFoldDB" id="A0A255H8U7"/>
<name>A0A255H8U7_9ACTN</name>
<sequence>MSRPEAARRTPDLVAFVAGALCTAVAGLVLWSAYGGRLDVSVLRVAIPVLLVLLGAGVLVIRGRGH</sequence>
<keyword evidence="1" id="KW-0812">Transmembrane</keyword>
<protein>
    <submittedName>
        <fullName evidence="2">Uncharacterized protein</fullName>
    </submittedName>
</protein>
<keyword evidence="1" id="KW-1133">Transmembrane helix</keyword>
<reference evidence="2 3" key="1">
    <citation type="submission" date="2017-07" db="EMBL/GenBank/DDBJ databases">
        <title>Draft whole genome sequences of clinical Proprionibacteriaceae strains.</title>
        <authorList>
            <person name="Bernier A.-M."/>
            <person name="Bernard K."/>
            <person name="Domingo M.-C."/>
        </authorList>
    </citation>
    <scope>NUCLEOTIDE SEQUENCE [LARGE SCALE GENOMIC DNA]</scope>
    <source>
        <strain evidence="2 3">NML 130396</strain>
    </source>
</reference>
<evidence type="ECO:0000313" key="2">
    <source>
        <dbReference type="EMBL" id="OYO23977.1"/>
    </source>
</evidence>
<keyword evidence="1" id="KW-0472">Membrane</keyword>
<feature type="transmembrane region" description="Helical" evidence="1">
    <location>
        <begin position="12"/>
        <end position="34"/>
    </location>
</feature>
<accession>A0A255H8U7</accession>
<feature type="transmembrane region" description="Helical" evidence="1">
    <location>
        <begin position="40"/>
        <end position="61"/>
    </location>
</feature>
<proteinExistence type="predicted"/>